<keyword evidence="6" id="KW-1185">Reference proteome</keyword>
<dbReference type="GO" id="GO:0005737">
    <property type="term" value="C:cytoplasm"/>
    <property type="evidence" value="ECO:0007669"/>
    <property type="project" value="TreeGrafter"/>
</dbReference>
<dbReference type="InterPro" id="IPR027417">
    <property type="entry name" value="P-loop_NTPase"/>
</dbReference>
<evidence type="ECO:0000256" key="3">
    <source>
        <dbReference type="ARBA" id="ARBA00022927"/>
    </source>
</evidence>
<sequence>MYDLSYSMLKSLVQEGCFNRQYTIHPLTFHPKYGPICLNTWDAAGHKKSGGLRQCVIIIFDLTSRISYGKVPNWQRELVDIRERKVKADAISFHRQKSFGYYDVSAKANHNFKKPFRWVAHKLVGNQTLKFAKSPALSPDEAAVDSNLMIQYYEELGAAASLPLPVNEE</sequence>
<keyword evidence="1" id="KW-0813">Transport</keyword>
<dbReference type="GO" id="GO:0003924">
    <property type="term" value="F:GTPase activity"/>
    <property type="evidence" value="ECO:0007669"/>
    <property type="project" value="InterPro"/>
</dbReference>
<evidence type="ECO:0000256" key="1">
    <source>
        <dbReference type="ARBA" id="ARBA00022448"/>
    </source>
</evidence>
<dbReference type="SMART" id="SM00176">
    <property type="entry name" value="RAN"/>
    <property type="match status" value="1"/>
</dbReference>
<dbReference type="SUPFAM" id="SSF52540">
    <property type="entry name" value="P-loop containing nucleoside triphosphate hydrolases"/>
    <property type="match status" value="1"/>
</dbReference>
<name>A0A1Y1Y0R1_9FUNG</name>
<gene>
    <name evidence="5" type="ORF">K493DRAFT_325575</name>
</gene>
<dbReference type="GO" id="GO:0005634">
    <property type="term" value="C:nucleus"/>
    <property type="evidence" value="ECO:0007669"/>
    <property type="project" value="TreeGrafter"/>
</dbReference>
<proteinExistence type="predicted"/>
<organism evidence="5 6">
    <name type="scientific">Basidiobolus meristosporus CBS 931.73</name>
    <dbReference type="NCBI Taxonomy" id="1314790"/>
    <lineage>
        <taxon>Eukaryota</taxon>
        <taxon>Fungi</taxon>
        <taxon>Fungi incertae sedis</taxon>
        <taxon>Zoopagomycota</taxon>
        <taxon>Entomophthoromycotina</taxon>
        <taxon>Basidiobolomycetes</taxon>
        <taxon>Basidiobolales</taxon>
        <taxon>Basidiobolaceae</taxon>
        <taxon>Basidiobolus</taxon>
    </lineage>
</organism>
<dbReference type="AlphaFoldDB" id="A0A1Y1Y0R1"/>
<reference evidence="5 6" key="1">
    <citation type="submission" date="2016-07" db="EMBL/GenBank/DDBJ databases">
        <title>Pervasive Adenine N6-methylation of Active Genes in Fungi.</title>
        <authorList>
            <consortium name="DOE Joint Genome Institute"/>
            <person name="Mondo S.J."/>
            <person name="Dannebaum R.O."/>
            <person name="Kuo R.C."/>
            <person name="Labutti K."/>
            <person name="Haridas S."/>
            <person name="Kuo A."/>
            <person name="Salamov A."/>
            <person name="Ahrendt S.R."/>
            <person name="Lipzen A."/>
            <person name="Sullivan W."/>
            <person name="Andreopoulos W.B."/>
            <person name="Clum A."/>
            <person name="Lindquist E."/>
            <person name="Daum C."/>
            <person name="Ramamoorthy G.K."/>
            <person name="Gryganskyi A."/>
            <person name="Culley D."/>
            <person name="Magnuson J.K."/>
            <person name="James T.Y."/>
            <person name="O'Malley M.A."/>
            <person name="Stajich J.E."/>
            <person name="Spatafora J.W."/>
            <person name="Visel A."/>
            <person name="Grigoriev I.V."/>
        </authorList>
    </citation>
    <scope>NUCLEOTIDE SEQUENCE [LARGE SCALE GENOMIC DNA]</scope>
    <source>
        <strain evidence="5 6">CBS 931.73</strain>
    </source>
</reference>
<evidence type="ECO:0000313" key="6">
    <source>
        <dbReference type="Proteomes" id="UP000193498"/>
    </source>
</evidence>
<evidence type="ECO:0000256" key="2">
    <source>
        <dbReference type="ARBA" id="ARBA00022741"/>
    </source>
</evidence>
<dbReference type="GO" id="GO:0005525">
    <property type="term" value="F:GTP binding"/>
    <property type="evidence" value="ECO:0007669"/>
    <property type="project" value="UniProtKB-KW"/>
</dbReference>
<dbReference type="GO" id="GO:0006606">
    <property type="term" value="P:protein import into nucleus"/>
    <property type="evidence" value="ECO:0007669"/>
    <property type="project" value="TreeGrafter"/>
</dbReference>
<dbReference type="PANTHER" id="PTHR24071">
    <property type="entry name" value="RAN GTPASE"/>
    <property type="match status" value="1"/>
</dbReference>
<keyword evidence="2" id="KW-0547">Nucleotide-binding</keyword>
<dbReference type="Gene3D" id="3.40.50.300">
    <property type="entry name" value="P-loop containing nucleotide triphosphate hydrolases"/>
    <property type="match status" value="1"/>
</dbReference>
<dbReference type="InterPro" id="IPR002041">
    <property type="entry name" value="Ran_GTPase"/>
</dbReference>
<dbReference type="PANTHER" id="PTHR24071:SF0">
    <property type="entry name" value="GTP-BINDING NUCLEAR PROTEIN RAN"/>
    <property type="match status" value="1"/>
</dbReference>
<evidence type="ECO:0000313" key="5">
    <source>
        <dbReference type="EMBL" id="ORX91485.1"/>
    </source>
</evidence>
<dbReference type="GO" id="GO:0000054">
    <property type="term" value="P:ribosomal subunit export from nucleus"/>
    <property type="evidence" value="ECO:0007669"/>
    <property type="project" value="TreeGrafter"/>
</dbReference>
<dbReference type="Pfam" id="PF00071">
    <property type="entry name" value="Ras"/>
    <property type="match status" value="1"/>
</dbReference>
<dbReference type="EMBL" id="MCFE01000319">
    <property type="protein sequence ID" value="ORX91485.1"/>
    <property type="molecule type" value="Genomic_DNA"/>
</dbReference>
<dbReference type="InParanoid" id="A0A1Y1Y0R1"/>
<comment type="caution">
    <text evidence="5">The sequence shown here is derived from an EMBL/GenBank/DDBJ whole genome shotgun (WGS) entry which is preliminary data.</text>
</comment>
<dbReference type="OrthoDB" id="48625at2759"/>
<dbReference type="STRING" id="1314790.A0A1Y1Y0R1"/>
<protein>
    <submittedName>
        <fullName evidence="5">Uncharacterized protein</fullName>
    </submittedName>
</protein>
<keyword evidence="3" id="KW-0653">Protein transport</keyword>
<dbReference type="Proteomes" id="UP000193498">
    <property type="component" value="Unassembled WGS sequence"/>
</dbReference>
<dbReference type="InterPro" id="IPR001806">
    <property type="entry name" value="Small_GTPase"/>
</dbReference>
<evidence type="ECO:0000256" key="4">
    <source>
        <dbReference type="ARBA" id="ARBA00023134"/>
    </source>
</evidence>
<accession>A0A1Y1Y0R1</accession>
<keyword evidence="4" id="KW-0342">GTP-binding</keyword>